<dbReference type="Proteomes" id="UP000299102">
    <property type="component" value="Unassembled WGS sequence"/>
</dbReference>
<comment type="caution">
    <text evidence="1">The sequence shown here is derived from an EMBL/GenBank/DDBJ whole genome shotgun (WGS) entry which is preliminary data.</text>
</comment>
<evidence type="ECO:0000313" key="1">
    <source>
        <dbReference type="EMBL" id="GBP10747.1"/>
    </source>
</evidence>
<name>A0A4C1TBF8_EUMVA</name>
<evidence type="ECO:0000313" key="2">
    <source>
        <dbReference type="Proteomes" id="UP000299102"/>
    </source>
</evidence>
<proteinExistence type="predicted"/>
<organism evidence="1 2">
    <name type="scientific">Eumeta variegata</name>
    <name type="common">Bagworm moth</name>
    <name type="synonym">Eumeta japonica</name>
    <dbReference type="NCBI Taxonomy" id="151549"/>
    <lineage>
        <taxon>Eukaryota</taxon>
        <taxon>Metazoa</taxon>
        <taxon>Ecdysozoa</taxon>
        <taxon>Arthropoda</taxon>
        <taxon>Hexapoda</taxon>
        <taxon>Insecta</taxon>
        <taxon>Pterygota</taxon>
        <taxon>Neoptera</taxon>
        <taxon>Endopterygota</taxon>
        <taxon>Lepidoptera</taxon>
        <taxon>Glossata</taxon>
        <taxon>Ditrysia</taxon>
        <taxon>Tineoidea</taxon>
        <taxon>Psychidae</taxon>
        <taxon>Oiketicinae</taxon>
        <taxon>Eumeta</taxon>
    </lineage>
</organism>
<protein>
    <submittedName>
        <fullName evidence="1">Uncharacterized protein</fullName>
    </submittedName>
</protein>
<reference evidence="1 2" key="1">
    <citation type="journal article" date="2019" name="Commun. Biol.">
        <title>The bagworm genome reveals a unique fibroin gene that provides high tensile strength.</title>
        <authorList>
            <person name="Kono N."/>
            <person name="Nakamura H."/>
            <person name="Ohtoshi R."/>
            <person name="Tomita M."/>
            <person name="Numata K."/>
            <person name="Arakawa K."/>
        </authorList>
    </citation>
    <scope>NUCLEOTIDE SEQUENCE [LARGE SCALE GENOMIC DNA]</scope>
</reference>
<accession>A0A4C1TBF8</accession>
<sequence length="97" mass="11530">MRLDHRRMCFQKGVTNTGDEKFGVASECGRIVTNMKNFVNATVRDNTRNFAAVKFVTKASQWRKIGTRWRRSKGRRAKYLRSISFERNWAFFQNDIY</sequence>
<keyword evidence="2" id="KW-1185">Reference proteome</keyword>
<dbReference type="EMBL" id="BGZK01000042">
    <property type="protein sequence ID" value="GBP10747.1"/>
    <property type="molecule type" value="Genomic_DNA"/>
</dbReference>
<dbReference type="AlphaFoldDB" id="A0A4C1TBF8"/>
<gene>
    <name evidence="1" type="ORF">EVAR_6302_1</name>
</gene>